<evidence type="ECO:0000313" key="1">
    <source>
        <dbReference type="Proteomes" id="UP000050640"/>
    </source>
</evidence>
<proteinExistence type="predicted"/>
<evidence type="ECO:0000313" key="2">
    <source>
        <dbReference type="WBParaSite" id="EEL_0000826401-mRNA-1"/>
    </source>
</evidence>
<dbReference type="AlphaFoldDB" id="A0A0R3S0U6"/>
<reference evidence="2" key="1">
    <citation type="submission" date="2017-02" db="UniProtKB">
        <authorList>
            <consortium name="WormBaseParasite"/>
        </authorList>
    </citation>
    <scope>IDENTIFICATION</scope>
</reference>
<dbReference type="Proteomes" id="UP000050640">
    <property type="component" value="Unplaced"/>
</dbReference>
<keyword evidence="1" id="KW-1185">Reference proteome</keyword>
<name>A0A0R3S0U6_9BILA</name>
<dbReference type="WBParaSite" id="EEL_0000826401-mRNA-1">
    <property type="protein sequence ID" value="EEL_0000826401-mRNA-1"/>
    <property type="gene ID" value="EEL_0000826401"/>
</dbReference>
<sequence>MPLYKPESFSSPVVLDDRRGKQKRLGRFVNINHVMLNSVKDCSLDLLLSSFYNDNSHCSFSSPLTYVIHRP</sequence>
<protein>
    <submittedName>
        <fullName evidence="2">Ovule protein</fullName>
    </submittedName>
</protein>
<accession>A0A0R3S0U6</accession>
<organism evidence="1 2">
    <name type="scientific">Elaeophora elaphi</name>
    <dbReference type="NCBI Taxonomy" id="1147741"/>
    <lineage>
        <taxon>Eukaryota</taxon>
        <taxon>Metazoa</taxon>
        <taxon>Ecdysozoa</taxon>
        <taxon>Nematoda</taxon>
        <taxon>Chromadorea</taxon>
        <taxon>Rhabditida</taxon>
        <taxon>Spirurina</taxon>
        <taxon>Spiruromorpha</taxon>
        <taxon>Filarioidea</taxon>
        <taxon>Onchocercidae</taxon>
        <taxon>Elaeophora</taxon>
    </lineage>
</organism>